<reference evidence="3 4" key="1">
    <citation type="submission" date="2012-05" db="EMBL/GenBank/DDBJ databases">
        <authorList>
            <person name="Harkins D.M."/>
            <person name="Madupu R."/>
            <person name="Durkin A.S."/>
            <person name="Torralba M."/>
            <person name="Methe B."/>
            <person name="Sutton G.G."/>
            <person name="Nelson K.E."/>
        </authorList>
    </citation>
    <scope>NUCLEOTIDE SEQUENCE [LARGE SCALE GENOMIC DNA]</scope>
    <source>
        <strain evidence="3 4">F0489</strain>
    </source>
</reference>
<organism evidence="3 4">
    <name type="scientific">Actinomyces massiliensis F0489</name>
    <dbReference type="NCBI Taxonomy" id="1125718"/>
    <lineage>
        <taxon>Bacteria</taxon>
        <taxon>Bacillati</taxon>
        <taxon>Actinomycetota</taxon>
        <taxon>Actinomycetes</taxon>
        <taxon>Actinomycetales</taxon>
        <taxon>Actinomycetaceae</taxon>
        <taxon>Actinomyces</taxon>
    </lineage>
</organism>
<keyword evidence="4" id="KW-1185">Reference proteome</keyword>
<protein>
    <submittedName>
        <fullName evidence="3">TIGR02185 family protein</fullName>
    </submittedName>
</protein>
<dbReference type="Proteomes" id="UP000002941">
    <property type="component" value="Unassembled WGS sequence"/>
</dbReference>
<keyword evidence="2" id="KW-0472">Membrane</keyword>
<feature type="transmembrane region" description="Helical" evidence="2">
    <location>
        <begin position="148"/>
        <end position="167"/>
    </location>
</feature>
<dbReference type="Pfam" id="PF09605">
    <property type="entry name" value="Trep_Strep"/>
    <property type="match status" value="1"/>
</dbReference>
<feature type="transmembrane region" description="Helical" evidence="2">
    <location>
        <begin position="99"/>
        <end position="116"/>
    </location>
</feature>
<dbReference type="InterPro" id="IPR011733">
    <property type="entry name" value="CHP02185_IM"/>
</dbReference>
<feature type="transmembrane region" description="Helical" evidence="2">
    <location>
        <begin position="45"/>
        <end position="65"/>
    </location>
</feature>
<feature type="compositionally biased region" description="Low complexity" evidence="1">
    <location>
        <begin position="11"/>
        <end position="23"/>
    </location>
</feature>
<feature type="region of interest" description="Disordered" evidence="1">
    <location>
        <begin position="1"/>
        <end position="36"/>
    </location>
</feature>
<name>J1HL82_9ACTO</name>
<feature type="compositionally biased region" description="Polar residues" evidence="1">
    <location>
        <begin position="1"/>
        <end position="10"/>
    </location>
</feature>
<dbReference type="PATRIC" id="fig|1125718.3.peg.922"/>
<dbReference type="eggNOG" id="ENOG502Z948">
    <property type="taxonomic scope" value="Bacteria"/>
</dbReference>
<keyword evidence="2" id="KW-0812">Transmembrane</keyword>
<gene>
    <name evidence="3" type="ORF">HMPREF1318_0154</name>
</gene>
<feature type="transmembrane region" description="Helical" evidence="2">
    <location>
        <begin position="122"/>
        <end position="141"/>
    </location>
</feature>
<feature type="transmembrane region" description="Helical" evidence="2">
    <location>
        <begin position="71"/>
        <end position="92"/>
    </location>
</feature>
<sequence length="229" mass="24492">MSTSSENPKNSASSETSTTSEASRNSKTSAPARPAADRSLKPKDLITVGTFTALYFVVFFGFGMLGLFGPVVHAIGIVLGSLANGIVFALYITRIRKPGMIFLTAMVSSLLMVLTGHAWTSLLAAAVFSALAEVVLARGHYRSARASVIAYGLFSLWIVGPILPLYFQHDAYMADMRTEMGEGYAQAWEALFSPAFLAGLLTLVFIASCLGGLLGQKMLRKHFVRAGIA</sequence>
<proteinExistence type="predicted"/>
<feature type="transmembrane region" description="Helical" evidence="2">
    <location>
        <begin position="187"/>
        <end position="215"/>
    </location>
</feature>
<dbReference type="EMBL" id="AKFT01000065">
    <property type="protein sequence ID" value="EJF46318.1"/>
    <property type="molecule type" value="Genomic_DNA"/>
</dbReference>
<keyword evidence="2" id="KW-1133">Transmembrane helix</keyword>
<accession>J1HL82</accession>
<dbReference type="NCBIfam" id="TIGR02185">
    <property type="entry name" value="Trep_Strep"/>
    <property type="match status" value="1"/>
</dbReference>
<evidence type="ECO:0000313" key="3">
    <source>
        <dbReference type="EMBL" id="EJF46318.1"/>
    </source>
</evidence>
<evidence type="ECO:0000256" key="1">
    <source>
        <dbReference type="SAM" id="MobiDB-lite"/>
    </source>
</evidence>
<dbReference type="AlphaFoldDB" id="J1HL82"/>
<evidence type="ECO:0000256" key="2">
    <source>
        <dbReference type="SAM" id="Phobius"/>
    </source>
</evidence>
<comment type="caution">
    <text evidence="3">The sequence shown here is derived from an EMBL/GenBank/DDBJ whole genome shotgun (WGS) entry which is preliminary data.</text>
</comment>
<evidence type="ECO:0000313" key="4">
    <source>
        <dbReference type="Proteomes" id="UP000002941"/>
    </source>
</evidence>